<evidence type="ECO:0000313" key="8">
    <source>
        <dbReference type="Proteomes" id="UP000660339"/>
    </source>
</evidence>
<dbReference type="InterPro" id="IPR052064">
    <property type="entry name" value="Mito_IMP1_subunit"/>
</dbReference>
<keyword evidence="8" id="KW-1185">Reference proteome</keyword>
<sequence>MWVLIGAMVLVAVMVLILANRFLVAAAVTGRSMLPAYREGDLVLVVRRFGTAHLRIGQVVVVRRPRVNTAPPARDTVGDADPRRLMLKRVLALPGDPVPRASVPALADRPETVVPPGMMVLVGDNATASYDSRQIGYFPASWLIGVAVRKLRSAQGPLLTPTART</sequence>
<dbReference type="Proteomes" id="UP000660339">
    <property type="component" value="Unassembled WGS sequence"/>
</dbReference>
<protein>
    <submittedName>
        <fullName evidence="7">S26 family signal peptidase</fullName>
    </submittedName>
</protein>
<dbReference type="GO" id="GO:0005886">
    <property type="term" value="C:plasma membrane"/>
    <property type="evidence" value="ECO:0007669"/>
    <property type="project" value="UniProtKB-SubCell"/>
</dbReference>
<dbReference type="PRINTS" id="PR00727">
    <property type="entry name" value="LEADERPTASE"/>
</dbReference>
<dbReference type="InterPro" id="IPR036286">
    <property type="entry name" value="LexA/Signal_pep-like_sf"/>
</dbReference>
<feature type="domain" description="Peptidase S26" evidence="6">
    <location>
        <begin position="5"/>
        <end position="98"/>
    </location>
</feature>
<feature type="domain" description="Peptidase S26" evidence="6">
    <location>
        <begin position="111"/>
        <end position="148"/>
    </location>
</feature>
<dbReference type="InterPro" id="IPR019533">
    <property type="entry name" value="Peptidase_S26"/>
</dbReference>
<evidence type="ECO:0000256" key="4">
    <source>
        <dbReference type="ARBA" id="ARBA00038445"/>
    </source>
</evidence>
<accession>A0A8J3LEH0</accession>
<dbReference type="SUPFAM" id="SSF51306">
    <property type="entry name" value="LexA/Signal peptidase"/>
    <property type="match status" value="1"/>
</dbReference>
<dbReference type="EMBL" id="BONJ01000030">
    <property type="protein sequence ID" value="GIG17174.1"/>
    <property type="molecule type" value="Genomic_DNA"/>
</dbReference>
<dbReference type="PANTHER" id="PTHR12383">
    <property type="entry name" value="PROTEASE FAMILY S26 MITOCHONDRIAL INNER MEMBRANE PROTEASE-RELATED"/>
    <property type="match status" value="1"/>
</dbReference>
<evidence type="ECO:0000256" key="1">
    <source>
        <dbReference type="ARBA" id="ARBA00004401"/>
    </source>
</evidence>
<name>A0A8J3LEH0_9ACTN</name>
<comment type="similarity">
    <text evidence="4">Belongs to the peptidase S26 family. IMP1 subfamily.</text>
</comment>
<organism evidence="7 8">
    <name type="scientific">Catellatospora methionotrophica</name>
    <dbReference type="NCBI Taxonomy" id="121620"/>
    <lineage>
        <taxon>Bacteria</taxon>
        <taxon>Bacillati</taxon>
        <taxon>Actinomycetota</taxon>
        <taxon>Actinomycetes</taxon>
        <taxon>Micromonosporales</taxon>
        <taxon>Micromonosporaceae</taxon>
        <taxon>Catellatospora</taxon>
    </lineage>
</organism>
<dbReference type="Pfam" id="PF10502">
    <property type="entry name" value="Peptidase_S26"/>
    <property type="match status" value="2"/>
</dbReference>
<feature type="active site" evidence="5">
    <location>
        <position position="88"/>
    </location>
</feature>
<comment type="caution">
    <text evidence="7">The sequence shown here is derived from an EMBL/GenBank/DDBJ whole genome shotgun (WGS) entry which is preliminary data.</text>
</comment>
<feature type="active site" evidence="5">
    <location>
        <position position="32"/>
    </location>
</feature>
<evidence type="ECO:0000256" key="3">
    <source>
        <dbReference type="ARBA" id="ARBA00023136"/>
    </source>
</evidence>
<evidence type="ECO:0000259" key="6">
    <source>
        <dbReference type="Pfam" id="PF10502"/>
    </source>
</evidence>
<keyword evidence="2" id="KW-0378">Hydrolase</keyword>
<proteinExistence type="inferred from homology"/>
<dbReference type="InterPro" id="IPR000223">
    <property type="entry name" value="Pept_S26A_signal_pept_1"/>
</dbReference>
<dbReference type="Gene3D" id="2.10.109.10">
    <property type="entry name" value="Umud Fragment, subunit A"/>
    <property type="match status" value="1"/>
</dbReference>
<dbReference type="RefSeq" id="WP_166380870.1">
    <property type="nucleotide sequence ID" value="NZ_BAAATT010000030.1"/>
</dbReference>
<keyword evidence="3" id="KW-0472">Membrane</keyword>
<dbReference type="GO" id="GO:0006465">
    <property type="term" value="P:signal peptide processing"/>
    <property type="evidence" value="ECO:0007669"/>
    <property type="project" value="InterPro"/>
</dbReference>
<dbReference type="CDD" id="cd06530">
    <property type="entry name" value="S26_SPase_I"/>
    <property type="match status" value="1"/>
</dbReference>
<gene>
    <name evidence="7" type="primary">lepB_3</name>
    <name evidence="7" type="ORF">Cme02nite_55060</name>
</gene>
<reference evidence="7" key="1">
    <citation type="submission" date="2021-01" db="EMBL/GenBank/DDBJ databases">
        <title>Whole genome shotgun sequence of Catellatospora methionotrophica NBRC 14553.</title>
        <authorList>
            <person name="Komaki H."/>
            <person name="Tamura T."/>
        </authorList>
    </citation>
    <scope>NUCLEOTIDE SEQUENCE</scope>
    <source>
        <strain evidence="7">NBRC 14553</strain>
    </source>
</reference>
<evidence type="ECO:0000256" key="5">
    <source>
        <dbReference type="PIRSR" id="PIRSR600223-1"/>
    </source>
</evidence>
<evidence type="ECO:0000313" key="7">
    <source>
        <dbReference type="EMBL" id="GIG17174.1"/>
    </source>
</evidence>
<dbReference type="GO" id="GO:0004252">
    <property type="term" value="F:serine-type endopeptidase activity"/>
    <property type="evidence" value="ECO:0007669"/>
    <property type="project" value="InterPro"/>
</dbReference>
<dbReference type="PANTHER" id="PTHR12383:SF16">
    <property type="entry name" value="MITOCHONDRIAL INNER MEMBRANE PROTEASE SUBUNIT 1"/>
    <property type="match status" value="1"/>
</dbReference>
<comment type="subcellular location">
    <subcellularLocation>
        <location evidence="1">Cell membrane</location>
        <topology evidence="1">Single-pass type II membrane protein</topology>
    </subcellularLocation>
</comment>
<dbReference type="AlphaFoldDB" id="A0A8J3LEH0"/>
<evidence type="ECO:0000256" key="2">
    <source>
        <dbReference type="ARBA" id="ARBA00022801"/>
    </source>
</evidence>